<accession>A0A847UNE3</accession>
<evidence type="ECO:0000313" key="2">
    <source>
        <dbReference type="EMBL" id="NLV14056.1"/>
    </source>
</evidence>
<sequence length="239" mass="27160">MGADTDDEVRSERYDIHNYIKEVLDKSEFDADENPLEMSDVIRAAASRYVVEGNSDDIADYEYHYITAVRIADNISRSSSVYKETARDMYNEFEESHDDLNDEEIEAMAEDAGKFTIGNNLTVTYSMAYELLDDLMEEAMPLILPEEDRKKAGGTLKSQVNEYFSKQQLLGQCGVVSEETASTIQHIGGIRHDVVHDVEERFTLDTLDGDMDRIDEIPGAVNEVYELVYGEPAYQYVDE</sequence>
<keyword evidence="1" id="KW-0175">Coiled coil</keyword>
<dbReference type="GeneID" id="301689826"/>
<dbReference type="Proteomes" id="UP000641625">
    <property type="component" value="Unassembled WGS sequence"/>
</dbReference>
<dbReference type="RefSeq" id="WP_151147899.1">
    <property type="nucleotide sequence ID" value="NZ_WOWA01000005.1"/>
</dbReference>
<organism evidence="2 3">
    <name type="scientific">Haloarcula argentinensis</name>
    <dbReference type="NCBI Taxonomy" id="43776"/>
    <lineage>
        <taxon>Archaea</taxon>
        <taxon>Methanobacteriati</taxon>
        <taxon>Methanobacteriota</taxon>
        <taxon>Stenosarchaea group</taxon>
        <taxon>Halobacteria</taxon>
        <taxon>Halobacteriales</taxon>
        <taxon>Haloarculaceae</taxon>
        <taxon>Haloarcula</taxon>
    </lineage>
</organism>
<dbReference type="AlphaFoldDB" id="A0A847UNE3"/>
<comment type="caution">
    <text evidence="2">The sequence shown here is derived from an EMBL/GenBank/DDBJ whole genome shotgun (WGS) entry which is preliminary data.</text>
</comment>
<proteinExistence type="predicted"/>
<evidence type="ECO:0000313" key="3">
    <source>
        <dbReference type="Proteomes" id="UP000641625"/>
    </source>
</evidence>
<protein>
    <submittedName>
        <fullName evidence="2">Uncharacterized protein</fullName>
    </submittedName>
</protein>
<dbReference type="EMBL" id="WOWA01000005">
    <property type="protein sequence ID" value="NLV14056.1"/>
    <property type="molecule type" value="Genomic_DNA"/>
</dbReference>
<feature type="coiled-coil region" evidence="1">
    <location>
        <begin position="83"/>
        <end position="110"/>
    </location>
</feature>
<evidence type="ECO:0000256" key="1">
    <source>
        <dbReference type="SAM" id="Coils"/>
    </source>
</evidence>
<name>A0A847UNE3_HALAR</name>
<reference evidence="2" key="1">
    <citation type="submission" date="2019-12" db="EMBL/GenBank/DDBJ databases">
        <title>Whole genome sequencing of Haloarcula argentinensis strain pws5.</title>
        <authorList>
            <person name="Verma D.K."/>
            <person name="Gopal K."/>
            <person name="Prasad E.S."/>
        </authorList>
    </citation>
    <scope>NUCLEOTIDE SEQUENCE</scope>
    <source>
        <strain evidence="2">Pws5</strain>
    </source>
</reference>
<gene>
    <name evidence="2" type="ORF">GOC77_12350</name>
</gene>